<evidence type="ECO:0000256" key="1">
    <source>
        <dbReference type="ARBA" id="ARBA00004651"/>
    </source>
</evidence>
<dbReference type="PANTHER" id="PTHR11795">
    <property type="entry name" value="BRANCHED-CHAIN AMINO ACID TRANSPORT SYSTEM PERMEASE PROTEIN LIVH"/>
    <property type="match status" value="1"/>
</dbReference>
<accession>A0A916UBP4</accession>
<evidence type="ECO:0000256" key="8">
    <source>
        <dbReference type="ARBA" id="ARBA00037998"/>
    </source>
</evidence>
<keyword evidence="11" id="KW-1185">Reference proteome</keyword>
<dbReference type="InterPro" id="IPR001851">
    <property type="entry name" value="ABC_transp_permease"/>
</dbReference>
<dbReference type="GO" id="GO:0022857">
    <property type="term" value="F:transmembrane transporter activity"/>
    <property type="evidence" value="ECO:0007669"/>
    <property type="project" value="InterPro"/>
</dbReference>
<evidence type="ECO:0000256" key="2">
    <source>
        <dbReference type="ARBA" id="ARBA00022448"/>
    </source>
</evidence>
<keyword evidence="7 9" id="KW-0472">Membrane</keyword>
<feature type="transmembrane region" description="Helical" evidence="9">
    <location>
        <begin position="184"/>
        <end position="203"/>
    </location>
</feature>
<comment type="caution">
    <text evidence="10">The sequence shown here is derived from an EMBL/GenBank/DDBJ whole genome shotgun (WGS) entry which is preliminary data.</text>
</comment>
<dbReference type="EMBL" id="BMGG01000004">
    <property type="protein sequence ID" value="GGC66369.1"/>
    <property type="molecule type" value="Genomic_DNA"/>
</dbReference>
<evidence type="ECO:0000313" key="11">
    <source>
        <dbReference type="Proteomes" id="UP000637002"/>
    </source>
</evidence>
<dbReference type="Pfam" id="PF02653">
    <property type="entry name" value="BPD_transp_2"/>
    <property type="match status" value="1"/>
</dbReference>
<keyword evidence="6 9" id="KW-1133">Transmembrane helix</keyword>
<evidence type="ECO:0000256" key="3">
    <source>
        <dbReference type="ARBA" id="ARBA00022475"/>
    </source>
</evidence>
<keyword evidence="5" id="KW-0029">Amino-acid transport</keyword>
<feature type="transmembrane region" description="Helical" evidence="9">
    <location>
        <begin position="248"/>
        <end position="269"/>
    </location>
</feature>
<evidence type="ECO:0000256" key="5">
    <source>
        <dbReference type="ARBA" id="ARBA00022970"/>
    </source>
</evidence>
<feature type="transmembrane region" description="Helical" evidence="9">
    <location>
        <begin position="131"/>
        <end position="153"/>
    </location>
</feature>
<evidence type="ECO:0000256" key="7">
    <source>
        <dbReference type="ARBA" id="ARBA00023136"/>
    </source>
</evidence>
<feature type="transmembrane region" description="Helical" evidence="9">
    <location>
        <begin position="7"/>
        <end position="28"/>
    </location>
</feature>
<dbReference type="RefSeq" id="WP_188609602.1">
    <property type="nucleotide sequence ID" value="NZ_BMGG01000004.1"/>
</dbReference>
<dbReference type="Proteomes" id="UP000637002">
    <property type="component" value="Unassembled WGS sequence"/>
</dbReference>
<evidence type="ECO:0000256" key="4">
    <source>
        <dbReference type="ARBA" id="ARBA00022692"/>
    </source>
</evidence>
<evidence type="ECO:0008006" key="12">
    <source>
        <dbReference type="Google" id="ProtNLM"/>
    </source>
</evidence>
<feature type="transmembrane region" description="Helical" evidence="9">
    <location>
        <begin position="89"/>
        <end position="111"/>
    </location>
</feature>
<dbReference type="InterPro" id="IPR052157">
    <property type="entry name" value="BCAA_transport_permease"/>
</dbReference>
<dbReference type="GO" id="GO:0006865">
    <property type="term" value="P:amino acid transport"/>
    <property type="evidence" value="ECO:0007669"/>
    <property type="project" value="UniProtKB-KW"/>
</dbReference>
<keyword evidence="2" id="KW-0813">Transport</keyword>
<feature type="transmembrane region" description="Helical" evidence="9">
    <location>
        <begin position="59"/>
        <end position="80"/>
    </location>
</feature>
<reference evidence="10" key="1">
    <citation type="journal article" date="2014" name="Int. J. Syst. Evol. Microbiol.">
        <title>Complete genome sequence of Corynebacterium casei LMG S-19264T (=DSM 44701T), isolated from a smear-ripened cheese.</title>
        <authorList>
            <consortium name="US DOE Joint Genome Institute (JGI-PGF)"/>
            <person name="Walter F."/>
            <person name="Albersmeier A."/>
            <person name="Kalinowski J."/>
            <person name="Ruckert C."/>
        </authorList>
    </citation>
    <scope>NUCLEOTIDE SEQUENCE</scope>
    <source>
        <strain evidence="10">CGMCC 1.12919</strain>
    </source>
</reference>
<organism evidence="10 11">
    <name type="scientific">Chelatococcus reniformis</name>
    <dbReference type="NCBI Taxonomy" id="1494448"/>
    <lineage>
        <taxon>Bacteria</taxon>
        <taxon>Pseudomonadati</taxon>
        <taxon>Pseudomonadota</taxon>
        <taxon>Alphaproteobacteria</taxon>
        <taxon>Hyphomicrobiales</taxon>
        <taxon>Chelatococcaceae</taxon>
        <taxon>Chelatococcus</taxon>
    </lineage>
</organism>
<comment type="similarity">
    <text evidence="8">Belongs to the binding-protein-dependent transport system permease family. LivHM subfamily.</text>
</comment>
<comment type="subcellular location">
    <subcellularLocation>
        <location evidence="1">Cell membrane</location>
        <topology evidence="1">Multi-pass membrane protein</topology>
    </subcellularLocation>
</comment>
<dbReference type="CDD" id="cd06582">
    <property type="entry name" value="TM_PBP1_LivH_like"/>
    <property type="match status" value="1"/>
</dbReference>
<evidence type="ECO:0000313" key="10">
    <source>
        <dbReference type="EMBL" id="GGC66369.1"/>
    </source>
</evidence>
<evidence type="ECO:0000256" key="6">
    <source>
        <dbReference type="ARBA" id="ARBA00022989"/>
    </source>
</evidence>
<dbReference type="GO" id="GO:0005886">
    <property type="term" value="C:plasma membrane"/>
    <property type="evidence" value="ECO:0007669"/>
    <property type="project" value="UniProtKB-SubCell"/>
</dbReference>
<keyword evidence="3" id="KW-1003">Cell membrane</keyword>
<dbReference type="AlphaFoldDB" id="A0A916UBP4"/>
<protein>
    <recommendedName>
        <fullName evidence="12">Branched-chain amino acid ABC transporter permease</fullName>
    </recommendedName>
</protein>
<sequence length="284" mass="29140">MLTFSEFILRGVLAGSIYVLLAVPMSLLFSTVRTIDFAVGAYALVAAAVAASVGGVLGIAAGLGAAVAGSAAMALIFLLLKRFGCHNHIIYALASFGVATALASAVLWQYGTQSFVRDSFSQFWSLAGIRISPQGVLNLVTALVAVTILYVVIQRSQLGRMMRAAAVNVMGSELAGIPVELIQVGTYLVGGLLGGIAGLLILFTAGLDYSAPLSLTLSGFAAAIVFGIDNPFRALFGGLAMGVAEALAAGYTSGMVTSMVPFLFLLIVLGTSRFGDATVAGDRT</sequence>
<evidence type="ECO:0000256" key="9">
    <source>
        <dbReference type="SAM" id="Phobius"/>
    </source>
</evidence>
<name>A0A916UBP4_9HYPH</name>
<gene>
    <name evidence="10" type="ORF">GCM10010994_26190</name>
</gene>
<reference evidence="10" key="2">
    <citation type="submission" date="2020-09" db="EMBL/GenBank/DDBJ databases">
        <authorList>
            <person name="Sun Q."/>
            <person name="Zhou Y."/>
        </authorList>
    </citation>
    <scope>NUCLEOTIDE SEQUENCE</scope>
    <source>
        <strain evidence="10">CGMCC 1.12919</strain>
    </source>
</reference>
<keyword evidence="4 9" id="KW-0812">Transmembrane</keyword>
<dbReference type="PANTHER" id="PTHR11795:SF450">
    <property type="entry name" value="ABC TRANSPORTER PERMEASE PROTEIN"/>
    <property type="match status" value="1"/>
</dbReference>
<proteinExistence type="inferred from homology"/>